<evidence type="ECO:0000313" key="3">
    <source>
        <dbReference type="Proteomes" id="UP000318103"/>
    </source>
</evidence>
<feature type="compositionally biased region" description="Low complexity" evidence="1">
    <location>
        <begin position="29"/>
        <end position="46"/>
    </location>
</feature>
<keyword evidence="3" id="KW-1185">Reference proteome</keyword>
<sequence length="177" mass="17860">MKWDALRLVAVMGIATAIITGCDNSDGGSSPRPSVTSPTSSRESVPAQSPKALAAEEVKSAVERRISAVEEEFGSGVHSPCSTSSSKLFTAKCQAAADATSGAAGLALREIDGRAGFATLTSTARRLQTAAQQYDQLGCATGPTAAGTRHACLAPAAVIAQGLDDLRDGANLGLAGK</sequence>
<dbReference type="Proteomes" id="UP000318103">
    <property type="component" value="Unassembled WGS sequence"/>
</dbReference>
<comment type="caution">
    <text evidence="2">The sequence shown here is derived from an EMBL/GenBank/DDBJ whole genome shotgun (WGS) entry which is preliminary data.</text>
</comment>
<evidence type="ECO:0000313" key="2">
    <source>
        <dbReference type="EMBL" id="TQK79218.1"/>
    </source>
</evidence>
<reference evidence="2 3" key="1">
    <citation type="submission" date="2019-06" db="EMBL/GenBank/DDBJ databases">
        <title>Sequencing the genomes of 1000 actinobacteria strains.</title>
        <authorList>
            <person name="Klenk H.-P."/>
        </authorList>
    </citation>
    <scope>NUCLEOTIDE SEQUENCE [LARGE SCALE GENOMIC DNA]</scope>
    <source>
        <strain evidence="2 3">DSM 41929</strain>
    </source>
</reference>
<evidence type="ECO:0000256" key="1">
    <source>
        <dbReference type="SAM" id="MobiDB-lite"/>
    </source>
</evidence>
<protein>
    <submittedName>
        <fullName evidence="2">Uncharacterized protein</fullName>
    </submittedName>
</protein>
<feature type="region of interest" description="Disordered" evidence="1">
    <location>
        <begin position="22"/>
        <end position="54"/>
    </location>
</feature>
<gene>
    <name evidence="2" type="ORF">FB563_8210</name>
</gene>
<dbReference type="EMBL" id="VFNX01000007">
    <property type="protein sequence ID" value="TQK79218.1"/>
    <property type="molecule type" value="Genomic_DNA"/>
</dbReference>
<accession>A0A542SXE8</accession>
<dbReference type="PROSITE" id="PS51257">
    <property type="entry name" value="PROKAR_LIPOPROTEIN"/>
    <property type="match status" value="1"/>
</dbReference>
<proteinExistence type="predicted"/>
<dbReference type="AlphaFoldDB" id="A0A542SXE8"/>
<organism evidence="2 3">
    <name type="scientific">Streptomyces puniciscabiei</name>
    <dbReference type="NCBI Taxonomy" id="164348"/>
    <lineage>
        <taxon>Bacteria</taxon>
        <taxon>Bacillati</taxon>
        <taxon>Actinomycetota</taxon>
        <taxon>Actinomycetes</taxon>
        <taxon>Kitasatosporales</taxon>
        <taxon>Streptomycetaceae</taxon>
        <taxon>Streptomyces</taxon>
    </lineage>
</organism>
<name>A0A542SXE8_9ACTN</name>